<dbReference type="GeneID" id="94832277"/>
<proteinExistence type="predicted"/>
<organism evidence="1 2">
    <name type="scientific">Tritrichomonas foetus</name>
    <dbReference type="NCBI Taxonomy" id="1144522"/>
    <lineage>
        <taxon>Eukaryota</taxon>
        <taxon>Metamonada</taxon>
        <taxon>Parabasalia</taxon>
        <taxon>Tritrichomonadida</taxon>
        <taxon>Tritrichomonadidae</taxon>
        <taxon>Tritrichomonas</taxon>
    </lineage>
</organism>
<dbReference type="InterPro" id="IPR011333">
    <property type="entry name" value="SKP1/BTB/POZ_sf"/>
</dbReference>
<sequence length="571" mass="65355">MTQVFSPTPLRPDDFIFIYNEQEVKISKYQFALYSPKFRRIPEFFATTQMEIHDDPPFPVFCQFLRAAQGAEVNVTVNNALDFLHFCDIWEVDTVAAEVKKVLNENKDIEMTIQKILDAKESDSIVSLEEIIASNFDSALQMTSLTEFPIESLYRIVNNPRCEIKKTHRYYRFVKQMLNRVGQSASLLASKVDITRLSTDQAYEFLTHPKLIKSYLGDSLADAMINLIHDNNRLVNQLNENRVLLNDITKRIENLEYNSYERNDPSESIRLLNKKISHLESKIGSSGGNLEINSNELNSKIKHTESKIEKLCNDTIEAVNQLFNEVESRAHKDLRKTNKIVNGLTKKSSILETNVSSIRNFNADLKNSLAALLRKTLENEQMLKSAKAALPDDKNLLSVQTLTIQYNGQPYNGIISKLTELAEGNIHVKGITTISASSSDHNEAYQIADFKWEDCFFTEDRANSWVMFDFQNKKVHLSNYTIKSHKYPAGTCHLKSWVIEGSNNINNGWIEIDKRVTPVLNGANKFQTFPAGKTTENFRYLRLRQIGQNCRGDNILALTNIEFFGTIFFLE</sequence>
<dbReference type="Proteomes" id="UP000179807">
    <property type="component" value="Unassembled WGS sequence"/>
</dbReference>
<dbReference type="SUPFAM" id="SSF54695">
    <property type="entry name" value="POZ domain"/>
    <property type="match status" value="1"/>
</dbReference>
<dbReference type="AlphaFoldDB" id="A0A1J4L0Q0"/>
<accession>A0A1J4L0Q0</accession>
<comment type="caution">
    <text evidence="1">The sequence shown here is derived from an EMBL/GenBank/DDBJ whole genome shotgun (WGS) entry which is preliminary data.</text>
</comment>
<dbReference type="SUPFAM" id="SSF49785">
    <property type="entry name" value="Galactose-binding domain-like"/>
    <property type="match status" value="1"/>
</dbReference>
<dbReference type="EMBL" id="MLAK01000218">
    <property type="protein sequence ID" value="OHT15445.1"/>
    <property type="molecule type" value="Genomic_DNA"/>
</dbReference>
<dbReference type="Gene3D" id="2.60.120.260">
    <property type="entry name" value="Galactose-binding domain-like"/>
    <property type="match status" value="1"/>
</dbReference>
<dbReference type="InterPro" id="IPR008979">
    <property type="entry name" value="Galactose-bd-like_sf"/>
</dbReference>
<evidence type="ECO:0000313" key="1">
    <source>
        <dbReference type="EMBL" id="OHT15445.1"/>
    </source>
</evidence>
<gene>
    <name evidence="1" type="ORF">TRFO_14040</name>
</gene>
<protein>
    <submittedName>
        <fullName evidence="1">F5/8 type C domain containing protein</fullName>
    </submittedName>
</protein>
<dbReference type="VEuPathDB" id="TrichDB:TRFO_14040"/>
<reference evidence="1" key="1">
    <citation type="submission" date="2016-10" db="EMBL/GenBank/DDBJ databases">
        <authorList>
            <person name="Benchimol M."/>
            <person name="Almeida L.G."/>
            <person name="Vasconcelos A.T."/>
            <person name="Perreira-Neves A."/>
            <person name="Rosa I.A."/>
            <person name="Tasca T."/>
            <person name="Bogo M.R."/>
            <person name="de Souza W."/>
        </authorList>
    </citation>
    <scope>NUCLEOTIDE SEQUENCE [LARGE SCALE GENOMIC DNA]</scope>
    <source>
        <strain evidence="1">K</strain>
    </source>
</reference>
<dbReference type="OrthoDB" id="19132at2759"/>
<name>A0A1J4L0Q0_9EUKA</name>
<keyword evidence="2" id="KW-1185">Reference proteome</keyword>
<dbReference type="RefSeq" id="XP_068368581.1">
    <property type="nucleotide sequence ID" value="XM_068497573.1"/>
</dbReference>
<evidence type="ECO:0000313" key="2">
    <source>
        <dbReference type="Proteomes" id="UP000179807"/>
    </source>
</evidence>